<dbReference type="VEuPathDB" id="TriTrypDB:TvY486_0701560"/>
<keyword evidence="1" id="KW-1133">Transmembrane helix</keyword>
<feature type="transmembrane region" description="Helical" evidence="1">
    <location>
        <begin position="12"/>
        <end position="32"/>
    </location>
</feature>
<dbReference type="EMBL" id="HE573023">
    <property type="protein sequence ID" value="CCC48818.1"/>
    <property type="molecule type" value="Genomic_DNA"/>
</dbReference>
<sequence length="530" mass="60168">MPRERRNRHLDFILIPPAVLFIFLFFSLYSGLDCGLETTLANASLHRDCCSTNDVPTQMSNNESDWLSLIDMHEENSTLWGFTGSIDGLVERTVERKWWGPAMARDAEGSLDEWTLSNVSCTRLTEANVSVRDMAERYARHRAVKDATGCDTLSVPFNPLMDAPCIRYMTNVSNWDIALPLSQLKRQRSIKFLIRFKPLRLSGGRMIENPVRTVVKVPQRLFPREAGGEVLAFYADRLLRVHRTPPTGFACFPVQFILDSLERSNWTAEVDEALLKEAGVRSYRELVEKDMLGHLQETEQLSNMGSGDGQCFGASIQLMIADDNPFSNSSMSITHKPYSSKWFSLFNLKKEKNWRDHRPTFLQKPNYVAVLHLAQLSMLDYVVGNGDRSPVKNNHIVGGTGSAQLVDDTALLHPNSPTFVYIDQGLSFARDHPRHNPITASVKLFHTKGIDTFCLFRGPLLRRIRELMRPSGASPNETLFEAHMRRLVPRDVLKRANDRLPFVSMRGRELLNLAGRCLADSRIQAYVLFP</sequence>
<protein>
    <submittedName>
        <fullName evidence="2">Uncharacterized protein</fullName>
    </submittedName>
</protein>
<reference evidence="2" key="1">
    <citation type="journal article" date="2012" name="Proc. Natl. Acad. Sci. U.S.A.">
        <title>Antigenic diversity is generated by distinct evolutionary mechanisms in African trypanosome species.</title>
        <authorList>
            <person name="Jackson A.P."/>
            <person name="Berry A."/>
            <person name="Aslett M."/>
            <person name="Allison H.C."/>
            <person name="Burton P."/>
            <person name="Vavrova-Anderson J."/>
            <person name="Brown R."/>
            <person name="Browne H."/>
            <person name="Corton N."/>
            <person name="Hauser H."/>
            <person name="Gamble J."/>
            <person name="Gilderthorp R."/>
            <person name="Marcello L."/>
            <person name="McQuillan J."/>
            <person name="Otto T.D."/>
            <person name="Quail M.A."/>
            <person name="Sanders M.J."/>
            <person name="van Tonder A."/>
            <person name="Ginger M.L."/>
            <person name="Field M.C."/>
            <person name="Barry J.D."/>
            <person name="Hertz-Fowler C."/>
            <person name="Berriman M."/>
        </authorList>
    </citation>
    <scope>NUCLEOTIDE SEQUENCE</scope>
    <source>
        <strain evidence="2">Y486</strain>
    </source>
</reference>
<evidence type="ECO:0000313" key="2">
    <source>
        <dbReference type="EMBL" id="CCC48818.1"/>
    </source>
</evidence>
<proteinExistence type="predicted"/>
<gene>
    <name evidence="2" type="ORF">TVY486_0701560</name>
</gene>
<dbReference type="AlphaFoldDB" id="G0TXX5"/>
<keyword evidence="1" id="KW-0812">Transmembrane</keyword>
<keyword evidence="1" id="KW-0472">Membrane</keyword>
<organism evidence="2">
    <name type="scientific">Trypanosoma vivax (strain Y486)</name>
    <dbReference type="NCBI Taxonomy" id="1055687"/>
    <lineage>
        <taxon>Eukaryota</taxon>
        <taxon>Discoba</taxon>
        <taxon>Euglenozoa</taxon>
        <taxon>Kinetoplastea</taxon>
        <taxon>Metakinetoplastina</taxon>
        <taxon>Trypanosomatida</taxon>
        <taxon>Trypanosomatidae</taxon>
        <taxon>Trypanosoma</taxon>
        <taxon>Duttonella</taxon>
    </lineage>
</organism>
<evidence type="ECO:0000256" key="1">
    <source>
        <dbReference type="SAM" id="Phobius"/>
    </source>
</evidence>
<name>G0TXX5_TRYVY</name>
<accession>G0TXX5</accession>